<dbReference type="AlphaFoldDB" id="A0A0R2CCD5"/>
<gene>
    <name evidence="5" type="primary">rpmC</name>
    <name evidence="6" type="ORF">FD21_GL001564</name>
</gene>
<dbReference type="SUPFAM" id="SSF46561">
    <property type="entry name" value="Ribosomal protein L29 (L29p)"/>
    <property type="match status" value="1"/>
</dbReference>
<sequence length="64" mass="7649">MKTKEIKELTTAEMLEKEKEFKKELFNLRFQLATGQLQNTARLKEVRKSIARIKTVLRQKELNK</sequence>
<evidence type="ECO:0000256" key="2">
    <source>
        <dbReference type="ARBA" id="ARBA00022980"/>
    </source>
</evidence>
<dbReference type="eggNOG" id="COG0255">
    <property type="taxonomic scope" value="Bacteria"/>
</dbReference>
<dbReference type="PANTHER" id="PTHR10916">
    <property type="entry name" value="60S RIBOSOMAL PROTEIN L35/50S RIBOSOMAL PROTEIN L29"/>
    <property type="match status" value="1"/>
</dbReference>
<dbReference type="PANTHER" id="PTHR10916:SF0">
    <property type="entry name" value="LARGE RIBOSOMAL SUBUNIT PROTEIN UL29C"/>
    <property type="match status" value="1"/>
</dbReference>
<dbReference type="Proteomes" id="UP000051576">
    <property type="component" value="Unassembled WGS sequence"/>
</dbReference>
<dbReference type="InterPro" id="IPR018254">
    <property type="entry name" value="Ribosomal_uL29_CS"/>
</dbReference>
<protein>
    <recommendedName>
        <fullName evidence="4 5">Large ribosomal subunit protein uL29</fullName>
    </recommendedName>
</protein>
<evidence type="ECO:0000256" key="5">
    <source>
        <dbReference type="HAMAP-Rule" id="MF_00374"/>
    </source>
</evidence>
<evidence type="ECO:0000256" key="4">
    <source>
        <dbReference type="ARBA" id="ARBA00035204"/>
    </source>
</evidence>
<dbReference type="Gene3D" id="1.10.287.310">
    <property type="match status" value="1"/>
</dbReference>
<dbReference type="InterPro" id="IPR001854">
    <property type="entry name" value="Ribosomal_uL29"/>
</dbReference>
<dbReference type="InterPro" id="IPR050063">
    <property type="entry name" value="Ribosomal_protein_uL29"/>
</dbReference>
<evidence type="ECO:0000256" key="1">
    <source>
        <dbReference type="ARBA" id="ARBA00009254"/>
    </source>
</evidence>
<keyword evidence="2 5" id="KW-0689">Ribosomal protein</keyword>
<keyword evidence="3 5" id="KW-0687">Ribonucleoprotein</keyword>
<dbReference type="GO" id="GO:0003735">
    <property type="term" value="F:structural constituent of ribosome"/>
    <property type="evidence" value="ECO:0007669"/>
    <property type="project" value="InterPro"/>
</dbReference>
<dbReference type="PATRIC" id="fig|1133569.4.peg.1709"/>
<proteinExistence type="inferred from homology"/>
<comment type="similarity">
    <text evidence="1 5">Belongs to the universal ribosomal protein uL29 family.</text>
</comment>
<dbReference type="CDD" id="cd00427">
    <property type="entry name" value="Ribosomal_L29_HIP"/>
    <property type="match status" value="1"/>
</dbReference>
<name>A0A0R2CCD5_9LACO</name>
<keyword evidence="7" id="KW-1185">Reference proteome</keyword>
<organism evidence="6 7">
    <name type="scientific">Liquorilactobacillus vini DSM 20605</name>
    <dbReference type="NCBI Taxonomy" id="1133569"/>
    <lineage>
        <taxon>Bacteria</taxon>
        <taxon>Bacillati</taxon>
        <taxon>Bacillota</taxon>
        <taxon>Bacilli</taxon>
        <taxon>Lactobacillales</taxon>
        <taxon>Lactobacillaceae</taxon>
        <taxon>Liquorilactobacillus</taxon>
    </lineage>
</organism>
<dbReference type="InterPro" id="IPR036049">
    <property type="entry name" value="Ribosomal_uL29_sf"/>
</dbReference>
<reference evidence="6 7" key="1">
    <citation type="journal article" date="2015" name="Genome Announc.">
        <title>Expanding the biotechnology potential of lactobacilli through comparative genomics of 213 strains and associated genera.</title>
        <authorList>
            <person name="Sun Z."/>
            <person name="Harris H.M."/>
            <person name="McCann A."/>
            <person name="Guo C."/>
            <person name="Argimon S."/>
            <person name="Zhang W."/>
            <person name="Yang X."/>
            <person name="Jeffery I.B."/>
            <person name="Cooney J.C."/>
            <person name="Kagawa T.F."/>
            <person name="Liu W."/>
            <person name="Song Y."/>
            <person name="Salvetti E."/>
            <person name="Wrobel A."/>
            <person name="Rasinkangas P."/>
            <person name="Parkhill J."/>
            <person name="Rea M.C."/>
            <person name="O'Sullivan O."/>
            <person name="Ritari J."/>
            <person name="Douillard F.P."/>
            <person name="Paul Ross R."/>
            <person name="Yang R."/>
            <person name="Briner A.E."/>
            <person name="Felis G.E."/>
            <person name="de Vos W.M."/>
            <person name="Barrangou R."/>
            <person name="Klaenhammer T.R."/>
            <person name="Caufield P.W."/>
            <person name="Cui Y."/>
            <person name="Zhang H."/>
            <person name="O'Toole P.W."/>
        </authorList>
    </citation>
    <scope>NUCLEOTIDE SEQUENCE [LARGE SCALE GENOMIC DNA]</scope>
    <source>
        <strain evidence="6 7">DSM 20605</strain>
    </source>
</reference>
<dbReference type="GO" id="GO:0022625">
    <property type="term" value="C:cytosolic large ribosomal subunit"/>
    <property type="evidence" value="ECO:0007669"/>
    <property type="project" value="TreeGrafter"/>
</dbReference>
<dbReference type="HAMAP" id="MF_00374">
    <property type="entry name" value="Ribosomal_uL29"/>
    <property type="match status" value="1"/>
</dbReference>
<accession>A0A0R2CCD5</accession>
<dbReference type="PROSITE" id="PS00579">
    <property type="entry name" value="RIBOSOMAL_L29"/>
    <property type="match status" value="1"/>
</dbReference>
<dbReference type="STRING" id="1133569.FD21_GL001564"/>
<dbReference type="NCBIfam" id="TIGR00012">
    <property type="entry name" value="L29"/>
    <property type="match status" value="1"/>
</dbReference>
<dbReference type="Pfam" id="PF00831">
    <property type="entry name" value="Ribosomal_L29"/>
    <property type="match status" value="1"/>
</dbReference>
<evidence type="ECO:0000313" key="6">
    <source>
        <dbReference type="EMBL" id="KRM89425.1"/>
    </source>
</evidence>
<dbReference type="RefSeq" id="WP_010580227.1">
    <property type="nucleotide sequence ID" value="NZ_AHYZ01000062.1"/>
</dbReference>
<dbReference type="EMBL" id="AYYX01000005">
    <property type="protein sequence ID" value="KRM89425.1"/>
    <property type="molecule type" value="Genomic_DNA"/>
</dbReference>
<comment type="caution">
    <text evidence="6">The sequence shown here is derived from an EMBL/GenBank/DDBJ whole genome shotgun (WGS) entry which is preliminary data.</text>
</comment>
<evidence type="ECO:0000313" key="7">
    <source>
        <dbReference type="Proteomes" id="UP000051576"/>
    </source>
</evidence>
<evidence type="ECO:0000256" key="3">
    <source>
        <dbReference type="ARBA" id="ARBA00023274"/>
    </source>
</evidence>
<dbReference type="GO" id="GO:0006412">
    <property type="term" value="P:translation"/>
    <property type="evidence" value="ECO:0007669"/>
    <property type="project" value="UniProtKB-UniRule"/>
</dbReference>
<dbReference type="OrthoDB" id="9815192at2"/>
<dbReference type="FunFam" id="1.10.287.310:FF:000001">
    <property type="entry name" value="50S ribosomal protein L29"/>
    <property type="match status" value="1"/>
</dbReference>